<dbReference type="InterPro" id="IPR050155">
    <property type="entry name" value="HAD-like_hydrolase_sf"/>
</dbReference>
<gene>
    <name evidence="1" type="ORF">J07HQW2_01443</name>
</gene>
<evidence type="ECO:0000313" key="2">
    <source>
        <dbReference type="Proteomes" id="UP000030710"/>
    </source>
</evidence>
<dbReference type="InterPro" id="IPR023198">
    <property type="entry name" value="PGP-like_dom2"/>
</dbReference>
<dbReference type="SUPFAM" id="SSF56784">
    <property type="entry name" value="HAD-like"/>
    <property type="match status" value="1"/>
</dbReference>
<dbReference type="Proteomes" id="UP000030710">
    <property type="component" value="Unassembled WGS sequence"/>
</dbReference>
<organism evidence="1 2">
    <name type="scientific">Haloquadratum walsbyi J07HQW2</name>
    <dbReference type="NCBI Taxonomy" id="1238425"/>
    <lineage>
        <taxon>Archaea</taxon>
        <taxon>Methanobacteriati</taxon>
        <taxon>Methanobacteriota</taxon>
        <taxon>Stenosarchaea group</taxon>
        <taxon>Halobacteria</taxon>
        <taxon>Halobacteriales</taxon>
        <taxon>Haloferacaceae</taxon>
        <taxon>Haloquadratum</taxon>
    </lineage>
</organism>
<dbReference type="Gene3D" id="1.10.150.240">
    <property type="entry name" value="Putative phosphatase, domain 2"/>
    <property type="match status" value="1"/>
</dbReference>
<reference evidence="1 2" key="1">
    <citation type="journal article" date="2013" name="PLoS ONE">
        <title>Assembly-driven community genomics of a hypersaline microbial ecosystem.</title>
        <authorList>
            <person name="Podell S."/>
            <person name="Ugalde J.A."/>
            <person name="Narasingarao P."/>
            <person name="Banfield J.F."/>
            <person name="Heidelberg K.B."/>
            <person name="Allen E.E."/>
        </authorList>
    </citation>
    <scope>NUCLEOTIDE SEQUENCE [LARGE SCALE GENOMIC DNA]</scope>
    <source>
        <strain evidence="2">J07HQW2</strain>
    </source>
</reference>
<dbReference type="eggNOG" id="arCOG02292">
    <property type="taxonomic scope" value="Archaea"/>
</dbReference>
<dbReference type="InterPro" id="IPR023214">
    <property type="entry name" value="HAD_sf"/>
</dbReference>
<name>U1MX24_9EURY</name>
<dbReference type="GO" id="GO:0006281">
    <property type="term" value="P:DNA repair"/>
    <property type="evidence" value="ECO:0007669"/>
    <property type="project" value="TreeGrafter"/>
</dbReference>
<dbReference type="STRING" id="1238425.J07HQW2_01443"/>
<proteinExistence type="predicted"/>
<dbReference type="InterPro" id="IPR041492">
    <property type="entry name" value="HAD_2"/>
</dbReference>
<dbReference type="Gene3D" id="3.40.50.1000">
    <property type="entry name" value="HAD superfamily/HAD-like"/>
    <property type="match status" value="1"/>
</dbReference>
<dbReference type="InterPro" id="IPR036412">
    <property type="entry name" value="HAD-like_sf"/>
</dbReference>
<accession>U1MX24</accession>
<sequence length="182" mass="19799">MDYDSLSEFEAVVWDLDGTLVQLSVNWDIVAADVAEVFQTAGIDIGGIDLWEMLNLASKRGIRDDVEAVIAEHERRGARAADRLRHANDVGSVAPQEGVCSLNCEAACKIALQIQDLDSNLTAVIGRDTIEAQKPEPDPLLHTLDELSVDPDTAVFIGDSKRDETTAERAGVSFRYAETTTV</sequence>
<dbReference type="PANTHER" id="PTHR43434">
    <property type="entry name" value="PHOSPHOGLYCOLATE PHOSPHATASE"/>
    <property type="match status" value="1"/>
</dbReference>
<evidence type="ECO:0000313" key="1">
    <source>
        <dbReference type="EMBL" id="ERG94999.1"/>
    </source>
</evidence>
<dbReference type="AlphaFoldDB" id="U1MX24"/>
<dbReference type="Pfam" id="PF13419">
    <property type="entry name" value="HAD_2"/>
    <property type="match status" value="1"/>
</dbReference>
<dbReference type="HOGENOM" id="CLU_045011_24_0_2"/>
<dbReference type="GO" id="GO:0008967">
    <property type="term" value="F:phosphoglycolate phosphatase activity"/>
    <property type="evidence" value="ECO:0007669"/>
    <property type="project" value="TreeGrafter"/>
</dbReference>
<dbReference type="RefSeq" id="WP_021054490.1">
    <property type="nucleotide sequence ID" value="NZ_KE356561.1"/>
</dbReference>
<dbReference type="EMBL" id="KE356561">
    <property type="protein sequence ID" value="ERG94999.1"/>
    <property type="molecule type" value="Genomic_DNA"/>
</dbReference>
<dbReference type="PANTHER" id="PTHR43434:SF1">
    <property type="entry name" value="PHOSPHOGLYCOLATE PHOSPHATASE"/>
    <property type="match status" value="1"/>
</dbReference>
<protein>
    <submittedName>
        <fullName evidence="1">Putative phosphatase</fullName>
    </submittedName>
</protein>